<sequence>MELRISSHCVIISIEKQMKENEYFLKNKNSTRPSIEESMFEKQYPYPELNVSHIFDSLITKKLIKPPEPKCIEEVGKINNSRYFKYYQVVSHSIQKCFVFKYEVLTLAKDGKIVLDTDNVEDVNIASTTTISIVVFSPSSAKKLHYFEVKSTQSEKKKKILFAISKKPKKENQCKLITLKKFSLINIFEPKNRIGSFQAGDLVLVVKMPITLTRRIGSKFISNSGGLYVIQETDTNDAHKLINQNRPQTSLVNNKFLKRYIYKDDCS</sequence>
<dbReference type="AlphaFoldDB" id="A0A2G9GCC1"/>
<keyword evidence="2" id="KW-1185">Reference proteome</keyword>
<evidence type="ECO:0000313" key="2">
    <source>
        <dbReference type="Proteomes" id="UP000231279"/>
    </source>
</evidence>
<protein>
    <submittedName>
        <fullName evidence="1">Uncharacterized protein</fullName>
    </submittedName>
</protein>
<dbReference type="Proteomes" id="UP000231279">
    <property type="component" value="Unassembled WGS sequence"/>
</dbReference>
<gene>
    <name evidence="1" type="ORF">CDL12_24638</name>
</gene>
<name>A0A2G9GCC1_9LAMI</name>
<dbReference type="EMBL" id="NKXS01005750">
    <property type="protein sequence ID" value="PIN02845.1"/>
    <property type="molecule type" value="Genomic_DNA"/>
</dbReference>
<reference evidence="2" key="1">
    <citation type="journal article" date="2018" name="Gigascience">
        <title>Genome assembly of the Pink Ipe (Handroanthus impetiginosus, Bignoniaceae), a highly valued, ecologically keystone Neotropical timber forest tree.</title>
        <authorList>
            <person name="Silva-Junior O.B."/>
            <person name="Grattapaglia D."/>
            <person name="Novaes E."/>
            <person name="Collevatti R.G."/>
        </authorList>
    </citation>
    <scope>NUCLEOTIDE SEQUENCE [LARGE SCALE GENOMIC DNA]</scope>
    <source>
        <strain evidence="2">cv. UFG-1</strain>
    </source>
</reference>
<accession>A0A2G9GCC1</accession>
<evidence type="ECO:0000313" key="1">
    <source>
        <dbReference type="EMBL" id="PIN02845.1"/>
    </source>
</evidence>
<proteinExistence type="predicted"/>
<comment type="caution">
    <text evidence="1">The sequence shown here is derived from an EMBL/GenBank/DDBJ whole genome shotgun (WGS) entry which is preliminary data.</text>
</comment>
<organism evidence="1 2">
    <name type="scientific">Handroanthus impetiginosus</name>
    <dbReference type="NCBI Taxonomy" id="429701"/>
    <lineage>
        <taxon>Eukaryota</taxon>
        <taxon>Viridiplantae</taxon>
        <taxon>Streptophyta</taxon>
        <taxon>Embryophyta</taxon>
        <taxon>Tracheophyta</taxon>
        <taxon>Spermatophyta</taxon>
        <taxon>Magnoliopsida</taxon>
        <taxon>eudicotyledons</taxon>
        <taxon>Gunneridae</taxon>
        <taxon>Pentapetalae</taxon>
        <taxon>asterids</taxon>
        <taxon>lamiids</taxon>
        <taxon>Lamiales</taxon>
        <taxon>Bignoniaceae</taxon>
        <taxon>Crescentiina</taxon>
        <taxon>Tabebuia alliance</taxon>
        <taxon>Handroanthus</taxon>
    </lineage>
</organism>
<dbReference type="OrthoDB" id="912142at2759"/>